<dbReference type="Proteomes" id="UP000501266">
    <property type="component" value="Segment"/>
</dbReference>
<proteinExistence type="predicted"/>
<accession>A0A6G8R1K0</accession>
<reference evidence="1 2" key="1">
    <citation type="submission" date="2020-02" db="EMBL/GenBank/DDBJ databases">
        <authorList>
            <person name="Bullock J.N."/>
            <person name="Barnes M.L."/>
            <person name="Kankolongo K.M."/>
            <person name="Dejene B.A."/>
            <person name="Lindsay P.E."/>
            <person name="Bhuiyan S."/>
            <person name="Nayek S."/>
            <person name="Hughes L.E."/>
            <person name="Garlena R.A."/>
            <person name="Russell D.A."/>
            <person name="Pope W.H."/>
            <person name="Jacobs-Sera D."/>
            <person name="Hatfull G.F."/>
        </authorList>
    </citation>
    <scope>NUCLEOTIDE SEQUENCE [LARGE SCALE GENOMIC DNA]</scope>
</reference>
<dbReference type="KEGG" id="vg:77927931"/>
<evidence type="ECO:0000313" key="2">
    <source>
        <dbReference type="Proteomes" id="UP000501266"/>
    </source>
</evidence>
<dbReference type="RefSeq" id="YP_010652171.1">
    <property type="nucleotide sequence ID" value="NC_070785.1"/>
</dbReference>
<dbReference type="EMBL" id="MT024865">
    <property type="protein sequence ID" value="QIN94080.1"/>
    <property type="molecule type" value="Genomic_DNA"/>
</dbReference>
<dbReference type="GeneID" id="77927931"/>
<name>A0A6G8R1K0_9CAUD</name>
<evidence type="ECO:0000313" key="1">
    <source>
        <dbReference type="EMBL" id="QIN94080.1"/>
    </source>
</evidence>
<gene>
    <name evidence="1" type="primary">95</name>
    <name evidence="1" type="ORF">SEA_WAKANDA_95</name>
</gene>
<keyword evidence="2" id="KW-1185">Reference proteome</keyword>
<sequence>MAHTTRCQKVGYHLWRTIPNNPIIKVCPRCGQVKKLRPALSEIPPQPGPSVSS</sequence>
<organism evidence="1 2">
    <name type="scientific">Streptomyces phage Wakanda</name>
    <dbReference type="NCBI Taxonomy" id="2713267"/>
    <lineage>
        <taxon>Viruses</taxon>
        <taxon>Duplodnaviria</taxon>
        <taxon>Heunggongvirae</taxon>
        <taxon>Uroviricota</taxon>
        <taxon>Caudoviricetes</taxon>
        <taxon>Stanwilliamsviridae</taxon>
        <taxon>Loccivirinae</taxon>
        <taxon>Wakandavirus</taxon>
        <taxon>Wakandavirus wakanda</taxon>
    </lineage>
</organism>
<protein>
    <submittedName>
        <fullName evidence="1">Uncharacterized protein</fullName>
    </submittedName>
</protein>